<protein>
    <recommendedName>
        <fullName evidence="4">Lipoprotein</fullName>
    </recommendedName>
</protein>
<feature type="signal peptide" evidence="1">
    <location>
        <begin position="1"/>
        <end position="26"/>
    </location>
</feature>
<name>A0ABT3P4I4_9ALTE</name>
<proteinExistence type="predicted"/>
<keyword evidence="1" id="KW-0732">Signal</keyword>
<evidence type="ECO:0000256" key="1">
    <source>
        <dbReference type="SAM" id="SignalP"/>
    </source>
</evidence>
<organism evidence="2 3">
    <name type="scientific">Alteromonas aquimaris</name>
    <dbReference type="NCBI Taxonomy" id="2998417"/>
    <lineage>
        <taxon>Bacteria</taxon>
        <taxon>Pseudomonadati</taxon>
        <taxon>Pseudomonadota</taxon>
        <taxon>Gammaproteobacteria</taxon>
        <taxon>Alteromonadales</taxon>
        <taxon>Alteromonadaceae</taxon>
        <taxon>Alteromonas/Salinimonas group</taxon>
        <taxon>Alteromonas</taxon>
    </lineage>
</organism>
<sequence>MSSKKVLFAVCTGILILGGCASTPSAGTIPTLANGEQREPDISSKYVEQGAWFNSSKNEKLDYPDFADQKCKERGFSKYVAYEAGYASTTSVVGLPSGDTSRTIDIWCEK</sequence>
<evidence type="ECO:0000313" key="2">
    <source>
        <dbReference type="EMBL" id="MCW8107691.1"/>
    </source>
</evidence>
<dbReference type="RefSeq" id="WP_265616390.1">
    <property type="nucleotide sequence ID" value="NZ_JAPFRD010000005.1"/>
</dbReference>
<evidence type="ECO:0000313" key="3">
    <source>
        <dbReference type="Proteomes" id="UP001142810"/>
    </source>
</evidence>
<comment type="caution">
    <text evidence="2">The sequence shown here is derived from an EMBL/GenBank/DDBJ whole genome shotgun (WGS) entry which is preliminary data.</text>
</comment>
<feature type="chain" id="PRO_5045958480" description="Lipoprotein" evidence="1">
    <location>
        <begin position="27"/>
        <end position="110"/>
    </location>
</feature>
<dbReference type="Proteomes" id="UP001142810">
    <property type="component" value="Unassembled WGS sequence"/>
</dbReference>
<dbReference type="PROSITE" id="PS51257">
    <property type="entry name" value="PROKAR_LIPOPROTEIN"/>
    <property type="match status" value="1"/>
</dbReference>
<reference evidence="2" key="1">
    <citation type="submission" date="2022-11" db="EMBL/GenBank/DDBJ databases">
        <title>Alteromonas sp. nov., isolated from sea water of the Qingdao.</title>
        <authorList>
            <person name="Wang Q."/>
        </authorList>
    </citation>
    <scope>NUCLEOTIDE SEQUENCE</scope>
    <source>
        <strain evidence="2">ASW11-7</strain>
    </source>
</reference>
<accession>A0ABT3P4I4</accession>
<evidence type="ECO:0008006" key="4">
    <source>
        <dbReference type="Google" id="ProtNLM"/>
    </source>
</evidence>
<gene>
    <name evidence="2" type="ORF">OPS25_04130</name>
</gene>
<dbReference type="EMBL" id="JAPFRD010000005">
    <property type="protein sequence ID" value="MCW8107691.1"/>
    <property type="molecule type" value="Genomic_DNA"/>
</dbReference>
<keyword evidence="3" id="KW-1185">Reference proteome</keyword>